<evidence type="ECO:0000256" key="1">
    <source>
        <dbReference type="SAM" id="MobiDB-lite"/>
    </source>
</evidence>
<keyword evidence="4" id="KW-1185">Reference proteome</keyword>
<organism evidence="3 4">
    <name type="scientific">Datura stramonium</name>
    <name type="common">Jimsonweed</name>
    <name type="synonym">Common thornapple</name>
    <dbReference type="NCBI Taxonomy" id="4076"/>
    <lineage>
        <taxon>Eukaryota</taxon>
        <taxon>Viridiplantae</taxon>
        <taxon>Streptophyta</taxon>
        <taxon>Embryophyta</taxon>
        <taxon>Tracheophyta</taxon>
        <taxon>Spermatophyta</taxon>
        <taxon>Magnoliopsida</taxon>
        <taxon>eudicotyledons</taxon>
        <taxon>Gunneridae</taxon>
        <taxon>Pentapetalae</taxon>
        <taxon>asterids</taxon>
        <taxon>lamiids</taxon>
        <taxon>Solanales</taxon>
        <taxon>Solanaceae</taxon>
        <taxon>Solanoideae</taxon>
        <taxon>Datureae</taxon>
        <taxon>Datura</taxon>
    </lineage>
</organism>
<feature type="compositionally biased region" description="Polar residues" evidence="1">
    <location>
        <begin position="24"/>
        <end position="36"/>
    </location>
</feature>
<feature type="signal peptide" evidence="2">
    <location>
        <begin position="1"/>
        <end position="19"/>
    </location>
</feature>
<accession>A0ABS8UUH4</accession>
<protein>
    <recommendedName>
        <fullName evidence="5">Secreted protein</fullName>
    </recommendedName>
</protein>
<proteinExistence type="predicted"/>
<feature type="non-terminal residue" evidence="3">
    <location>
        <position position="1"/>
    </location>
</feature>
<sequence length="70" mass="7074">LAICLLQVAASTLVTTSTSSPTSANFSIMSRPQGSNPRVGIRDAGCGGKSVGVLCSPPGVELGAFRVRIL</sequence>
<evidence type="ECO:0008006" key="5">
    <source>
        <dbReference type="Google" id="ProtNLM"/>
    </source>
</evidence>
<evidence type="ECO:0000313" key="3">
    <source>
        <dbReference type="EMBL" id="MCD9637659.1"/>
    </source>
</evidence>
<evidence type="ECO:0000256" key="2">
    <source>
        <dbReference type="SAM" id="SignalP"/>
    </source>
</evidence>
<comment type="caution">
    <text evidence="3">The sequence shown here is derived from an EMBL/GenBank/DDBJ whole genome shotgun (WGS) entry which is preliminary data.</text>
</comment>
<keyword evidence="2" id="KW-0732">Signal</keyword>
<evidence type="ECO:0000313" key="4">
    <source>
        <dbReference type="Proteomes" id="UP000823775"/>
    </source>
</evidence>
<name>A0ABS8UUH4_DATST</name>
<dbReference type="Proteomes" id="UP000823775">
    <property type="component" value="Unassembled WGS sequence"/>
</dbReference>
<reference evidence="3 4" key="1">
    <citation type="journal article" date="2021" name="BMC Genomics">
        <title>Datura genome reveals duplications of psychoactive alkaloid biosynthetic genes and high mutation rate following tissue culture.</title>
        <authorList>
            <person name="Rajewski A."/>
            <person name="Carter-House D."/>
            <person name="Stajich J."/>
            <person name="Litt A."/>
        </authorList>
    </citation>
    <scope>NUCLEOTIDE SEQUENCE [LARGE SCALE GENOMIC DNA]</scope>
    <source>
        <strain evidence="3">AR-01</strain>
    </source>
</reference>
<dbReference type="EMBL" id="JACEIK010002529">
    <property type="protein sequence ID" value="MCD9637659.1"/>
    <property type="molecule type" value="Genomic_DNA"/>
</dbReference>
<gene>
    <name evidence="3" type="ORF">HAX54_021063</name>
</gene>
<feature type="region of interest" description="Disordered" evidence="1">
    <location>
        <begin position="18"/>
        <end position="41"/>
    </location>
</feature>
<feature type="chain" id="PRO_5045050984" description="Secreted protein" evidence="2">
    <location>
        <begin position="20"/>
        <end position="70"/>
    </location>
</feature>